<dbReference type="GO" id="GO:0006865">
    <property type="term" value="P:amino acid transport"/>
    <property type="evidence" value="ECO:0007669"/>
    <property type="project" value="UniProtKB-KW"/>
</dbReference>
<dbReference type="InterPro" id="IPR052157">
    <property type="entry name" value="BCAA_transport_permease"/>
</dbReference>
<dbReference type="OrthoDB" id="32289at2"/>
<keyword evidence="6 9" id="KW-1133">Transmembrane helix</keyword>
<dbReference type="PANTHER" id="PTHR11795">
    <property type="entry name" value="BRANCHED-CHAIN AMINO ACID TRANSPORT SYSTEM PERMEASE PROTEIN LIVH"/>
    <property type="match status" value="1"/>
</dbReference>
<dbReference type="Pfam" id="PF02653">
    <property type="entry name" value="BPD_transp_2"/>
    <property type="match status" value="1"/>
</dbReference>
<evidence type="ECO:0000256" key="7">
    <source>
        <dbReference type="ARBA" id="ARBA00023136"/>
    </source>
</evidence>
<feature type="transmembrane region" description="Helical" evidence="9">
    <location>
        <begin position="226"/>
        <end position="250"/>
    </location>
</feature>
<sequence length="289" mass="30188">MSMSNLLAQALVNGVIIGLLYLLMAVGFTLVFGVMRVVNFAHGQFYMVGAFATYVLMSHWQAPFLLALLGAFVVTAALGWLVEWAVLKPFRHDELNGMIATIGVGMILQSVALVVFGPDSQIMPQVAEGVFHLGTVIIPASRLYVAVCSVIVLAVLYGFLIHTRQGKALRAAVQDMEIATAQGVRAKLMYPLGFSIGVGLAAIAGALMAPLFSVSPFIGSTPLLKAFIVVILGGLGSVPGAAAASLLLGVSESLASSFMSNSLAEILIFALVMGILVLRPAGLLGKAEA</sequence>
<dbReference type="Proteomes" id="UP000239477">
    <property type="component" value="Chromosome"/>
</dbReference>
<evidence type="ECO:0000313" key="10">
    <source>
        <dbReference type="EMBL" id="AVJ31063.1"/>
    </source>
</evidence>
<dbReference type="EMBL" id="CP023270">
    <property type="protein sequence ID" value="AVJ31063.1"/>
    <property type="molecule type" value="Genomic_DNA"/>
</dbReference>
<name>A0A2S0IGB1_9BURK</name>
<dbReference type="InterPro" id="IPR001851">
    <property type="entry name" value="ABC_transp_permease"/>
</dbReference>
<dbReference type="GO" id="GO:0022857">
    <property type="term" value="F:transmembrane transporter activity"/>
    <property type="evidence" value="ECO:0007669"/>
    <property type="project" value="InterPro"/>
</dbReference>
<evidence type="ECO:0000256" key="9">
    <source>
        <dbReference type="SAM" id="Phobius"/>
    </source>
</evidence>
<keyword evidence="3" id="KW-1003">Cell membrane</keyword>
<evidence type="ECO:0000256" key="6">
    <source>
        <dbReference type="ARBA" id="ARBA00022989"/>
    </source>
</evidence>
<gene>
    <name evidence="10" type="ORF">CLM73_15970</name>
</gene>
<dbReference type="CDD" id="cd06582">
    <property type="entry name" value="TM_PBP1_LivH_like"/>
    <property type="match status" value="1"/>
</dbReference>
<protein>
    <submittedName>
        <fullName evidence="10">Branched-chain amino acid ABC transporter permease</fullName>
    </submittedName>
</protein>
<feature type="transmembrane region" description="Helical" evidence="9">
    <location>
        <begin position="63"/>
        <end position="86"/>
    </location>
</feature>
<feature type="transmembrane region" description="Helical" evidence="9">
    <location>
        <begin position="136"/>
        <end position="160"/>
    </location>
</feature>
<feature type="transmembrane region" description="Helical" evidence="9">
    <location>
        <begin position="37"/>
        <end position="57"/>
    </location>
</feature>
<dbReference type="GO" id="GO:0005886">
    <property type="term" value="C:plasma membrane"/>
    <property type="evidence" value="ECO:0007669"/>
    <property type="project" value="UniProtKB-SubCell"/>
</dbReference>
<comment type="similarity">
    <text evidence="8">Belongs to the binding-protein-dependent transport system permease family. LivHM subfamily.</text>
</comment>
<evidence type="ECO:0000256" key="3">
    <source>
        <dbReference type="ARBA" id="ARBA00022475"/>
    </source>
</evidence>
<proteinExistence type="inferred from homology"/>
<feature type="transmembrane region" description="Helical" evidence="9">
    <location>
        <begin position="192"/>
        <end position="214"/>
    </location>
</feature>
<evidence type="ECO:0000313" key="11">
    <source>
        <dbReference type="Proteomes" id="UP000239477"/>
    </source>
</evidence>
<keyword evidence="11" id="KW-1185">Reference proteome</keyword>
<evidence type="ECO:0000256" key="2">
    <source>
        <dbReference type="ARBA" id="ARBA00022448"/>
    </source>
</evidence>
<reference evidence="10 11" key="1">
    <citation type="submission" date="2017-09" db="EMBL/GenBank/DDBJ databases">
        <title>Genomic, metabolic, and phenotypic characteristics of bacterial isolates from the natural microbiome of the model nematode Caenorhabditis elegans.</title>
        <authorList>
            <person name="Zimmermann J."/>
            <person name="Obeng N."/>
            <person name="Yang W."/>
            <person name="Obeng O."/>
            <person name="Kissoyan K."/>
            <person name="Pees B."/>
            <person name="Dirksen P."/>
            <person name="Hoppner M."/>
            <person name="Franke A."/>
            <person name="Rosenstiel P."/>
            <person name="Leippe M."/>
            <person name="Dierking K."/>
            <person name="Kaleta C."/>
            <person name="Schulenburg H."/>
        </authorList>
    </citation>
    <scope>NUCLEOTIDE SEQUENCE [LARGE SCALE GENOMIC DNA]</scope>
    <source>
        <strain evidence="10 11">MYb73</strain>
    </source>
</reference>
<evidence type="ECO:0000256" key="1">
    <source>
        <dbReference type="ARBA" id="ARBA00004651"/>
    </source>
</evidence>
<comment type="subcellular location">
    <subcellularLocation>
        <location evidence="1">Cell membrane</location>
        <topology evidence="1">Multi-pass membrane protein</topology>
    </subcellularLocation>
</comment>
<evidence type="ECO:0000256" key="5">
    <source>
        <dbReference type="ARBA" id="ARBA00022970"/>
    </source>
</evidence>
<organism evidence="10 11">
    <name type="scientific">Achromobacter spanius</name>
    <dbReference type="NCBI Taxonomy" id="217203"/>
    <lineage>
        <taxon>Bacteria</taxon>
        <taxon>Pseudomonadati</taxon>
        <taxon>Pseudomonadota</taxon>
        <taxon>Betaproteobacteria</taxon>
        <taxon>Burkholderiales</taxon>
        <taxon>Alcaligenaceae</taxon>
        <taxon>Achromobacter</taxon>
    </lineage>
</organism>
<feature type="transmembrane region" description="Helical" evidence="9">
    <location>
        <begin position="6"/>
        <end position="30"/>
    </location>
</feature>
<keyword evidence="2" id="KW-0813">Transport</keyword>
<dbReference type="PANTHER" id="PTHR11795:SF445">
    <property type="entry name" value="AMINO ACID ABC TRANSPORTER PERMEASE PROTEIN"/>
    <property type="match status" value="1"/>
</dbReference>
<keyword evidence="4 9" id="KW-0812">Transmembrane</keyword>
<dbReference type="AlphaFoldDB" id="A0A2S0IGB1"/>
<keyword evidence="7 9" id="KW-0472">Membrane</keyword>
<keyword evidence="5" id="KW-0029">Amino-acid transport</keyword>
<feature type="transmembrane region" description="Helical" evidence="9">
    <location>
        <begin position="98"/>
        <end position="116"/>
    </location>
</feature>
<accession>A0A2S0IGB1</accession>
<feature type="transmembrane region" description="Helical" evidence="9">
    <location>
        <begin position="262"/>
        <end position="281"/>
    </location>
</feature>
<evidence type="ECO:0000256" key="8">
    <source>
        <dbReference type="ARBA" id="ARBA00037998"/>
    </source>
</evidence>
<evidence type="ECO:0000256" key="4">
    <source>
        <dbReference type="ARBA" id="ARBA00022692"/>
    </source>
</evidence>